<evidence type="ECO:0000313" key="6">
    <source>
        <dbReference type="Proteomes" id="UP000494256"/>
    </source>
</evidence>
<dbReference type="Gene3D" id="3.40.30.10">
    <property type="entry name" value="Glutaredoxin"/>
    <property type="match status" value="1"/>
</dbReference>
<dbReference type="EMBL" id="CADEBC010000002">
    <property type="protein sequence ID" value="CAB3219715.1"/>
    <property type="molecule type" value="Genomic_DNA"/>
</dbReference>
<dbReference type="Pfam" id="PF13417">
    <property type="entry name" value="GST_N_3"/>
    <property type="match status" value="1"/>
</dbReference>
<reference evidence="5 6" key="1">
    <citation type="submission" date="2020-04" db="EMBL/GenBank/DDBJ databases">
        <authorList>
            <person name="Wallbank WR R."/>
            <person name="Pardo Diaz C."/>
            <person name="Kozak K."/>
            <person name="Martin S."/>
            <person name="Jiggins C."/>
            <person name="Moest M."/>
            <person name="Warren A I."/>
            <person name="Byers J.R.P. K."/>
            <person name="Montejo-Kovacevich G."/>
            <person name="Yen C E."/>
        </authorList>
    </citation>
    <scope>NUCLEOTIDE SEQUENCE [LARGE SCALE GENOMIC DNA]</scope>
</reference>
<dbReference type="Proteomes" id="UP000494256">
    <property type="component" value="Unassembled WGS sequence"/>
</dbReference>
<dbReference type="Pfam" id="PF00043">
    <property type="entry name" value="GST_C"/>
    <property type="match status" value="1"/>
</dbReference>
<dbReference type="Proteomes" id="UP000494106">
    <property type="component" value="Unassembled WGS sequence"/>
</dbReference>
<proteinExistence type="predicted"/>
<dbReference type="InterPro" id="IPR036249">
    <property type="entry name" value="Thioredoxin-like_sf"/>
</dbReference>
<dbReference type="Gene3D" id="1.20.1050.10">
    <property type="match status" value="1"/>
</dbReference>
<keyword evidence="5" id="KW-1185">Reference proteome</keyword>
<feature type="domain" description="GST C-terminal" evidence="2">
    <location>
        <begin position="103"/>
        <end position="226"/>
    </location>
</feature>
<dbReference type="GO" id="GO:0004364">
    <property type="term" value="F:glutathione transferase activity"/>
    <property type="evidence" value="ECO:0007669"/>
    <property type="project" value="TreeGrafter"/>
</dbReference>
<protein>
    <recommendedName>
        <fullName evidence="7">Glutathione S-transferase</fullName>
    </recommendedName>
</protein>
<dbReference type="FunFam" id="1.20.1050.10:FF:000007">
    <property type="entry name" value="Glutathione S-transferase 1-1"/>
    <property type="match status" value="1"/>
</dbReference>
<dbReference type="PROSITE" id="PS50404">
    <property type="entry name" value="GST_NTER"/>
    <property type="match status" value="1"/>
</dbReference>
<sequence length="255" mass="28630">MGAAVAKSVVATQGLKHCTLWKADRSPACRAVMMALDSMNLSITEVDVNMDKGEHRGPDIAALNPLLTLPVFKDRELVLADSHAICTYLASRYCDSNHILPQDPGGRSIIDQHLHYNSSILYPRFRAAAYPILYENCHFVMPQQIIDIEAAYADLDAMLAGREWFGGTWVTLSDIVFSSTISTLNVLVPVDKQKFPRLENWLQRVSEELFYVTANKKGLGEFARKIDTGCNDENEFTCPRSSVRRRTLAKDDYVK</sequence>
<feature type="domain" description="GST N-terminal" evidence="1">
    <location>
        <begin position="16"/>
        <end position="97"/>
    </location>
</feature>
<gene>
    <name evidence="4" type="ORF">APLA_LOCUS10712</name>
    <name evidence="3" type="ORF">APLA_LOCUS30</name>
</gene>
<dbReference type="SUPFAM" id="SSF47616">
    <property type="entry name" value="GST C-terminal domain-like"/>
    <property type="match status" value="1"/>
</dbReference>
<dbReference type="OrthoDB" id="249703at2759"/>
<dbReference type="InterPro" id="IPR004045">
    <property type="entry name" value="Glutathione_S-Trfase_N"/>
</dbReference>
<evidence type="ECO:0000313" key="3">
    <source>
        <dbReference type="EMBL" id="CAB3219715.1"/>
    </source>
</evidence>
<dbReference type="PANTHER" id="PTHR43969">
    <property type="entry name" value="GLUTATHIONE S TRANSFERASE D10, ISOFORM A-RELATED"/>
    <property type="match status" value="1"/>
</dbReference>
<name>A0A8S1AGT1_ARCPL</name>
<dbReference type="InterPro" id="IPR040079">
    <property type="entry name" value="Glutathione_S-Trfase"/>
</dbReference>
<dbReference type="SFLD" id="SFLDS00019">
    <property type="entry name" value="Glutathione_Transferase_(cytos"/>
    <property type="match status" value="1"/>
</dbReference>
<dbReference type="GO" id="GO:0006749">
    <property type="term" value="P:glutathione metabolic process"/>
    <property type="evidence" value="ECO:0007669"/>
    <property type="project" value="TreeGrafter"/>
</dbReference>
<evidence type="ECO:0000259" key="2">
    <source>
        <dbReference type="PROSITE" id="PS50405"/>
    </source>
</evidence>
<comment type="caution">
    <text evidence="4">The sequence shown here is derived from an EMBL/GenBank/DDBJ whole genome shotgun (WGS) entry which is preliminary data.</text>
</comment>
<dbReference type="SUPFAM" id="SSF52833">
    <property type="entry name" value="Thioredoxin-like"/>
    <property type="match status" value="1"/>
</dbReference>
<dbReference type="CDD" id="cd03177">
    <property type="entry name" value="GST_C_Delta_Epsilon"/>
    <property type="match status" value="1"/>
</dbReference>
<dbReference type="PROSITE" id="PS50405">
    <property type="entry name" value="GST_CTER"/>
    <property type="match status" value="1"/>
</dbReference>
<dbReference type="InterPro" id="IPR004046">
    <property type="entry name" value="GST_C"/>
</dbReference>
<dbReference type="InterPro" id="IPR036282">
    <property type="entry name" value="Glutathione-S-Trfase_C_sf"/>
</dbReference>
<dbReference type="EMBL" id="CADEBD010000316">
    <property type="protein sequence ID" value="CAB3244364.1"/>
    <property type="molecule type" value="Genomic_DNA"/>
</dbReference>
<evidence type="ECO:0008006" key="7">
    <source>
        <dbReference type="Google" id="ProtNLM"/>
    </source>
</evidence>
<dbReference type="SFLD" id="SFLDG00358">
    <property type="entry name" value="Main_(cytGST)"/>
    <property type="match status" value="1"/>
</dbReference>
<evidence type="ECO:0000313" key="4">
    <source>
        <dbReference type="EMBL" id="CAB3244364.1"/>
    </source>
</evidence>
<dbReference type="PANTHER" id="PTHR43969:SF8">
    <property type="entry name" value="GLUTATHIONE S TRANSFERASE E13, ISOFORM A-RELATED"/>
    <property type="match status" value="1"/>
</dbReference>
<dbReference type="AlphaFoldDB" id="A0A8S1AGT1"/>
<organism evidence="4 6">
    <name type="scientific">Arctia plantaginis</name>
    <name type="common">Wood tiger moth</name>
    <name type="synonym">Phalaena plantaginis</name>
    <dbReference type="NCBI Taxonomy" id="874455"/>
    <lineage>
        <taxon>Eukaryota</taxon>
        <taxon>Metazoa</taxon>
        <taxon>Ecdysozoa</taxon>
        <taxon>Arthropoda</taxon>
        <taxon>Hexapoda</taxon>
        <taxon>Insecta</taxon>
        <taxon>Pterygota</taxon>
        <taxon>Neoptera</taxon>
        <taxon>Endopterygota</taxon>
        <taxon>Lepidoptera</taxon>
        <taxon>Glossata</taxon>
        <taxon>Ditrysia</taxon>
        <taxon>Noctuoidea</taxon>
        <taxon>Erebidae</taxon>
        <taxon>Arctiinae</taxon>
        <taxon>Arctia</taxon>
    </lineage>
</organism>
<dbReference type="InterPro" id="IPR010987">
    <property type="entry name" value="Glutathione-S-Trfase_C-like"/>
</dbReference>
<evidence type="ECO:0000259" key="1">
    <source>
        <dbReference type="PROSITE" id="PS50404"/>
    </source>
</evidence>
<evidence type="ECO:0000313" key="5">
    <source>
        <dbReference type="Proteomes" id="UP000494106"/>
    </source>
</evidence>
<accession>A0A8S1AGT1</accession>